<evidence type="ECO:0000256" key="1">
    <source>
        <dbReference type="ARBA" id="ARBA00022737"/>
    </source>
</evidence>
<evidence type="ECO:0000256" key="4">
    <source>
        <dbReference type="SAM" id="SignalP"/>
    </source>
</evidence>
<dbReference type="SMART" id="SM00028">
    <property type="entry name" value="TPR"/>
    <property type="match status" value="7"/>
</dbReference>
<dbReference type="SUPFAM" id="SSF48452">
    <property type="entry name" value="TPR-like"/>
    <property type="match status" value="1"/>
</dbReference>
<name>A0A8J2YA90_9FLAO</name>
<gene>
    <name evidence="5" type="ORF">GCM10011312_13100</name>
</gene>
<evidence type="ECO:0008006" key="7">
    <source>
        <dbReference type="Google" id="ProtNLM"/>
    </source>
</evidence>
<feature type="repeat" description="TPR" evidence="3">
    <location>
        <begin position="47"/>
        <end position="80"/>
    </location>
</feature>
<evidence type="ECO:0000313" key="5">
    <source>
        <dbReference type="EMBL" id="GGD90566.1"/>
    </source>
</evidence>
<dbReference type="AlphaFoldDB" id="A0A8J2YA90"/>
<dbReference type="PANTHER" id="PTHR44943:SF8">
    <property type="entry name" value="TPR REPEAT-CONTAINING PROTEIN MJ0263"/>
    <property type="match status" value="1"/>
</dbReference>
<proteinExistence type="predicted"/>
<dbReference type="PANTHER" id="PTHR44943">
    <property type="entry name" value="CELLULOSE SYNTHASE OPERON PROTEIN C"/>
    <property type="match status" value="1"/>
</dbReference>
<sequence>MKRLWFYLLFISLVSQAQEHKNLADSYFSLGNYSKAIQHLKQTPESKEQQHKLAKSYEQTGNLKSALAHYEKLFDRYPEDIFLAYEYSKLLRKTAKNKQAEEILNTLIATDSLNPNFPYQMGLLKEQQSDSLAIEYFEKAYRLDPNHLPAAVKVVTDKIKNKVFEQADTILTQTLKIDDTHFQLSNLKALNHFYQKDFHKAIAGYNKLLELNRPSENVYLKLGFAYAQVLDFEKSIEHYTIAINDYNDKNPEAHYEIATSFMALHYYEKAQRHLEIAMLLKEPQLEQEYTSLFELYHRQKKYKTALEILNEASKKYPGNEFFRYRIATTSDNFFNNKKTILKQYEIYLKAFGESGKYRLLAAQRMADIKKEIHMDSE</sequence>
<dbReference type="Proteomes" id="UP000652231">
    <property type="component" value="Unassembled WGS sequence"/>
</dbReference>
<keyword evidence="2 3" id="KW-0802">TPR repeat</keyword>
<keyword evidence="1" id="KW-0677">Repeat</keyword>
<dbReference type="InterPro" id="IPR019734">
    <property type="entry name" value="TPR_rpt"/>
</dbReference>
<dbReference type="InterPro" id="IPR011990">
    <property type="entry name" value="TPR-like_helical_dom_sf"/>
</dbReference>
<dbReference type="Pfam" id="PF13181">
    <property type="entry name" value="TPR_8"/>
    <property type="match status" value="1"/>
</dbReference>
<dbReference type="InterPro" id="IPR051685">
    <property type="entry name" value="Ycf3/AcsC/BcsC/TPR_MFPF"/>
</dbReference>
<comment type="caution">
    <text evidence="5">The sequence shown here is derived from an EMBL/GenBank/DDBJ whole genome shotgun (WGS) entry which is preliminary data.</text>
</comment>
<reference evidence="5" key="1">
    <citation type="journal article" date="2014" name="Int. J. Syst. Evol. Microbiol.">
        <title>Complete genome sequence of Corynebacterium casei LMG S-19264T (=DSM 44701T), isolated from a smear-ripened cheese.</title>
        <authorList>
            <consortium name="US DOE Joint Genome Institute (JGI-PGF)"/>
            <person name="Walter F."/>
            <person name="Albersmeier A."/>
            <person name="Kalinowski J."/>
            <person name="Ruckert C."/>
        </authorList>
    </citation>
    <scope>NUCLEOTIDE SEQUENCE</scope>
    <source>
        <strain evidence="5">CGMCC 1.12924</strain>
    </source>
</reference>
<feature type="chain" id="PRO_5035213159" description="Tetratricopeptide repeat protein" evidence="4">
    <location>
        <begin position="18"/>
        <end position="377"/>
    </location>
</feature>
<dbReference type="Pfam" id="PF13174">
    <property type="entry name" value="TPR_6"/>
    <property type="match status" value="1"/>
</dbReference>
<organism evidence="5 6">
    <name type="scientific">Planktosalinus lacus</name>
    <dbReference type="NCBI Taxonomy" id="1526573"/>
    <lineage>
        <taxon>Bacteria</taxon>
        <taxon>Pseudomonadati</taxon>
        <taxon>Bacteroidota</taxon>
        <taxon>Flavobacteriia</taxon>
        <taxon>Flavobacteriales</taxon>
        <taxon>Flavobacteriaceae</taxon>
        <taxon>Planktosalinus</taxon>
    </lineage>
</organism>
<dbReference type="PROSITE" id="PS50005">
    <property type="entry name" value="TPR"/>
    <property type="match status" value="1"/>
</dbReference>
<evidence type="ECO:0000313" key="6">
    <source>
        <dbReference type="Proteomes" id="UP000652231"/>
    </source>
</evidence>
<dbReference type="RefSeq" id="WP_188440754.1">
    <property type="nucleotide sequence ID" value="NZ_BMGK01000004.1"/>
</dbReference>
<dbReference type="Gene3D" id="1.25.40.10">
    <property type="entry name" value="Tetratricopeptide repeat domain"/>
    <property type="match status" value="1"/>
</dbReference>
<evidence type="ECO:0000256" key="2">
    <source>
        <dbReference type="ARBA" id="ARBA00022803"/>
    </source>
</evidence>
<keyword evidence="4" id="KW-0732">Signal</keyword>
<protein>
    <recommendedName>
        <fullName evidence="7">Tetratricopeptide repeat protein</fullName>
    </recommendedName>
</protein>
<reference evidence="5" key="2">
    <citation type="submission" date="2020-09" db="EMBL/GenBank/DDBJ databases">
        <authorList>
            <person name="Sun Q."/>
            <person name="Zhou Y."/>
        </authorList>
    </citation>
    <scope>NUCLEOTIDE SEQUENCE</scope>
    <source>
        <strain evidence="5">CGMCC 1.12924</strain>
    </source>
</reference>
<dbReference type="EMBL" id="BMGK01000004">
    <property type="protein sequence ID" value="GGD90566.1"/>
    <property type="molecule type" value="Genomic_DNA"/>
</dbReference>
<accession>A0A8J2YA90</accession>
<keyword evidence="6" id="KW-1185">Reference proteome</keyword>
<feature type="signal peptide" evidence="4">
    <location>
        <begin position="1"/>
        <end position="17"/>
    </location>
</feature>
<evidence type="ECO:0000256" key="3">
    <source>
        <dbReference type="PROSITE-ProRule" id="PRU00339"/>
    </source>
</evidence>